<gene>
    <name evidence="1" type="ORF">JJQ90_24520</name>
</gene>
<keyword evidence="2" id="KW-1185">Reference proteome</keyword>
<reference evidence="1 2" key="1">
    <citation type="submission" date="2021-01" db="EMBL/GenBank/DDBJ databases">
        <title>Roseomonas sp. nov, a bacterium isolated from an oil production mixture in Yumen Oilfield.</title>
        <authorList>
            <person name="Wu D."/>
        </authorList>
    </citation>
    <scope>NUCLEOTIDE SEQUENCE [LARGE SCALE GENOMIC DNA]</scope>
    <source>
        <strain evidence="1 2">ROY-5-3</strain>
    </source>
</reference>
<proteinExistence type="predicted"/>
<organism evidence="1 2">
    <name type="scientific">Falsiroseomonas oleicola</name>
    <dbReference type="NCBI Taxonomy" id="2801474"/>
    <lineage>
        <taxon>Bacteria</taxon>
        <taxon>Pseudomonadati</taxon>
        <taxon>Pseudomonadota</taxon>
        <taxon>Alphaproteobacteria</taxon>
        <taxon>Acetobacterales</taxon>
        <taxon>Roseomonadaceae</taxon>
        <taxon>Falsiroseomonas</taxon>
    </lineage>
</organism>
<evidence type="ECO:0000313" key="2">
    <source>
        <dbReference type="Proteomes" id="UP000689967"/>
    </source>
</evidence>
<dbReference type="Proteomes" id="UP000689967">
    <property type="component" value="Unassembled WGS sequence"/>
</dbReference>
<name>A0ABS6HDU6_9PROT</name>
<dbReference type="RefSeq" id="WP_216878927.1">
    <property type="nucleotide sequence ID" value="NZ_JAERQM010000010.1"/>
</dbReference>
<dbReference type="EMBL" id="JAERQM010000010">
    <property type="protein sequence ID" value="MBU8546907.1"/>
    <property type="molecule type" value="Genomic_DNA"/>
</dbReference>
<comment type="caution">
    <text evidence="1">The sequence shown here is derived from an EMBL/GenBank/DDBJ whole genome shotgun (WGS) entry which is preliminary data.</text>
</comment>
<sequence>MVLALALPLAACASGATPGAMTVPLSPDTIIAEGSGLRQAIATGTLGGGQETNPMWTSQVSNEAFATALRQSLGTHAMLAIQGGRFRLDATLGTLRQPLMGASLEVTSTVAYRLTAVASGAVVFERTIEAAYTAPFSAAFAAVERLRLANEGSVRENIRQFLAALVAEEARNPQAFRAGTPIS</sequence>
<protein>
    <submittedName>
        <fullName evidence="1">Uncharacterized protein</fullName>
    </submittedName>
</protein>
<evidence type="ECO:0000313" key="1">
    <source>
        <dbReference type="EMBL" id="MBU8546907.1"/>
    </source>
</evidence>
<accession>A0ABS6HDU6</accession>